<gene>
    <name evidence="3" type="ORF">PAM7066_01490</name>
</gene>
<feature type="region of interest" description="Disordered" evidence="1">
    <location>
        <begin position="1"/>
        <end position="50"/>
    </location>
</feature>
<dbReference type="OrthoDB" id="8215052at2"/>
<dbReference type="Gene3D" id="3.40.50.300">
    <property type="entry name" value="P-loop containing nucleotide triphosphate hydrolases"/>
    <property type="match status" value="1"/>
</dbReference>
<dbReference type="Pfam" id="PF19263">
    <property type="entry name" value="DUF5906"/>
    <property type="match status" value="1"/>
</dbReference>
<evidence type="ECO:0000313" key="3">
    <source>
        <dbReference type="EMBL" id="SLN35606.1"/>
    </source>
</evidence>
<dbReference type="InterPro" id="IPR045455">
    <property type="entry name" value="NrS-1_pol-like_helicase"/>
</dbReference>
<proteinExistence type="predicted"/>
<feature type="region of interest" description="Disordered" evidence="1">
    <location>
        <begin position="297"/>
        <end position="319"/>
    </location>
</feature>
<dbReference type="InterPro" id="IPR027417">
    <property type="entry name" value="P-loop_NTPase"/>
</dbReference>
<evidence type="ECO:0000256" key="1">
    <source>
        <dbReference type="SAM" id="MobiDB-lite"/>
    </source>
</evidence>
<dbReference type="RefSeq" id="WP_085853496.1">
    <property type="nucleotide sequence ID" value="NZ_FOPF01000003.1"/>
</dbReference>
<accession>A0A1Y5S9I0</accession>
<dbReference type="STRING" id="315423.SAMN04488020_103210"/>
<sequence length="1034" mass="115332">MTNAEHVTAPEAEHEIDPNCPFIRASGGLHEDDDPDDTGDRERNGSGSMLWLYDRSESDNVIKLSRPTISNIGSATVVGDLDAPNASTLLSTTACVSTAVNAPRVSGDRWGAKEGLWGDLLHKFLIDHPEQPDKGGNAICFSEGQLARTINRERQLFKVEKKMIRILALTADIDGGCRAEEVIQTIRARGIFAVVYTTHSHTVKGGPGSDRFRIIMPLAEPFELGKREDDPKAWDYRLAQWKAHYFGFLETIIPEGGEIDSRGAMPSQMMYAPARPSGAAYKHYILAGRGLSIDDMPEGDPAKYRKAGPSGGPRQGAASKVTKSPFLSDGFNLLAWHSDYGDVFDLRMFLEMVGWDVRNGAGDWYTIQCPNAAAHTTESDEAYALDGPDAENGAVIHCFHDNCNGVRTCDFLRMLEADACLPDGYDALSHLLCDEMFYPDDMAPAVYDHGVMRPVVKLRTAKDVERAFELVGELDDDAIASLYAGVIWAKNKESAKQKLDELVGGTKKDRDSYRKAGESYLSDWQAKEEITQGTEAAADFVLSLDPSDPLGGTPEQKLETLSARFSISNYKGKVLVFRNVGRIALEAGDDLLEFWTKDALKQFYAHESWPEGEGRDFKWVNPVDRWWGEAKRHTRVVFDPSEPEHTNDINLFDSSRFSLEPAEGDTSPITWFIKNIICDGNEEAYKWLILYLAHMVQRPWERPGTAIVLYGDGRSGKGTFGEIVRRLTYPYNTTLIDPNHVVGTFAGPALATSLAVISEEAVFGKSAEVADRLKGMITLEKQRVEAKGVQSIVVAVYYRMFFDSNHDVPVRIEGNNSEMRFEVLKVSSAKMGDKEYFKELYGHINGLAMQAFLKELEEYDPAVDNLEWDDVRLAPETVHRKRMWAEGLNASDKAFMDMLEDGEFLWKDGSDNFRVVLSEDGENRLPARPLDDFVRSFASRYESDSRPAIAVWKRLFREDLAKPKTARLTVERRVINEGSQHVGTGETAQLDWQPVGLNTSMYHFQGLSTIRAALRDRTGQELDGLAEQATDEAA</sequence>
<keyword evidence="4" id="KW-1185">Reference proteome</keyword>
<dbReference type="Proteomes" id="UP000193870">
    <property type="component" value="Unassembled WGS sequence"/>
</dbReference>
<protein>
    <recommendedName>
        <fullName evidence="2">NrS-1 polymerase-like helicase domain-containing protein</fullName>
    </recommendedName>
</protein>
<evidence type="ECO:0000259" key="2">
    <source>
        <dbReference type="Pfam" id="PF19263"/>
    </source>
</evidence>
<name>A0A1Y5S9I0_9RHOB</name>
<dbReference type="EMBL" id="FWFV01000003">
    <property type="protein sequence ID" value="SLN35606.1"/>
    <property type="molecule type" value="Genomic_DNA"/>
</dbReference>
<reference evidence="3 4" key="1">
    <citation type="submission" date="2017-03" db="EMBL/GenBank/DDBJ databases">
        <authorList>
            <person name="Afonso C.L."/>
            <person name="Miller P.J."/>
            <person name="Scott M.A."/>
            <person name="Spackman E."/>
            <person name="Goraichik I."/>
            <person name="Dimitrov K.M."/>
            <person name="Suarez D.L."/>
            <person name="Swayne D.E."/>
        </authorList>
    </citation>
    <scope>NUCLEOTIDE SEQUENCE [LARGE SCALE GENOMIC DNA]</scope>
    <source>
        <strain evidence="3 4">CECT 7066</strain>
    </source>
</reference>
<dbReference type="AlphaFoldDB" id="A0A1Y5S9I0"/>
<organism evidence="3 4">
    <name type="scientific">Palleronia marisminoris</name>
    <dbReference type="NCBI Taxonomy" id="315423"/>
    <lineage>
        <taxon>Bacteria</taxon>
        <taxon>Pseudomonadati</taxon>
        <taxon>Pseudomonadota</taxon>
        <taxon>Alphaproteobacteria</taxon>
        <taxon>Rhodobacterales</taxon>
        <taxon>Roseobacteraceae</taxon>
        <taxon>Palleronia</taxon>
    </lineage>
</organism>
<feature type="domain" description="NrS-1 polymerase-like helicase" evidence="2">
    <location>
        <begin position="709"/>
        <end position="816"/>
    </location>
</feature>
<evidence type="ECO:0000313" key="4">
    <source>
        <dbReference type="Proteomes" id="UP000193870"/>
    </source>
</evidence>